<dbReference type="InterPro" id="IPR023016">
    <property type="entry name" value="HisA/PriA"/>
</dbReference>
<dbReference type="CDD" id="cd04732">
    <property type="entry name" value="HisA"/>
    <property type="match status" value="1"/>
</dbReference>
<keyword evidence="5 9" id="KW-0963">Cytoplasm</keyword>
<keyword evidence="6 9" id="KW-0028">Amino-acid biosynthesis</keyword>
<proteinExistence type="inferred from homology"/>
<dbReference type="HAMAP" id="MF_01014">
    <property type="entry name" value="HisA"/>
    <property type="match status" value="1"/>
</dbReference>
<evidence type="ECO:0000256" key="7">
    <source>
        <dbReference type="ARBA" id="ARBA00023102"/>
    </source>
</evidence>
<feature type="active site" description="Proton acceptor" evidence="9">
    <location>
        <position position="8"/>
    </location>
</feature>
<comment type="catalytic activity">
    <reaction evidence="1 9 11">
        <text>1-(5-phospho-beta-D-ribosyl)-5-[(5-phospho-beta-D-ribosylamino)methylideneamino]imidazole-4-carboxamide = 5-[(5-phospho-1-deoxy-D-ribulos-1-ylimino)methylamino]-1-(5-phospho-beta-D-ribosyl)imidazole-4-carboxamide</text>
        <dbReference type="Rhea" id="RHEA:15469"/>
        <dbReference type="ChEBI" id="CHEBI:58435"/>
        <dbReference type="ChEBI" id="CHEBI:58525"/>
        <dbReference type="EC" id="5.3.1.16"/>
    </reaction>
</comment>
<dbReference type="Proteomes" id="UP001275932">
    <property type="component" value="Unassembled WGS sequence"/>
</dbReference>
<comment type="caution">
    <text evidence="12">The sequence shown here is derived from an EMBL/GenBank/DDBJ whole genome shotgun (WGS) entry which is preliminary data.</text>
</comment>
<name>A0ABU4WH63_9BACT</name>
<reference evidence="12 13" key="1">
    <citation type="submission" date="2022-03" db="EMBL/GenBank/DDBJ databases">
        <title>Novel taxa within the pig intestine.</title>
        <authorList>
            <person name="Wylensek D."/>
            <person name="Bishof K."/>
            <person name="Afrizal A."/>
            <person name="Clavel T."/>
        </authorList>
    </citation>
    <scope>NUCLEOTIDE SEQUENCE [LARGE SCALE GENOMIC DNA]</scope>
    <source>
        <strain evidence="12 13">CLA-KB-P66</strain>
    </source>
</reference>
<dbReference type="Pfam" id="PF00977">
    <property type="entry name" value="His_biosynth"/>
    <property type="match status" value="1"/>
</dbReference>
<dbReference type="RefSeq" id="WP_370397343.1">
    <property type="nucleotide sequence ID" value="NZ_JALBUT010000007.1"/>
</dbReference>
<evidence type="ECO:0000256" key="10">
    <source>
        <dbReference type="RuleBase" id="RU003657"/>
    </source>
</evidence>
<evidence type="ECO:0000313" key="13">
    <source>
        <dbReference type="Proteomes" id="UP001275932"/>
    </source>
</evidence>
<dbReference type="InterPro" id="IPR006063">
    <property type="entry name" value="HisA_bact_arch"/>
</dbReference>
<sequence length="241" mass="25439">MRIYPAIDIKDGKCVRLRQGEANDKTVYFENPFDAALSFADAGADRIHVVDLDGAFAGGLANLKAVEKIAGLGIFVEMGGGMREVGAVQNAVDCGVQRAIIGTKACTNPEFIEELLSIFGEKIAVGIDAKDGNVAIKGWVEVSQKKASDLALEMAKMGVKNLIYTDISTDGMLTGANIPAQKAMKELIAPYGMGLIASGGVASREDIIKLDAIGGLEGAIVGKAIYEKRVDLKEIIGLVKH</sequence>
<evidence type="ECO:0000256" key="5">
    <source>
        <dbReference type="ARBA" id="ARBA00022490"/>
    </source>
</evidence>
<protein>
    <recommendedName>
        <fullName evidence="9 11">1-(5-phosphoribosyl)-5-[(5-phosphoribosylamino)methylideneamino] imidazole-4-carboxamide isomerase</fullName>
        <ecNumber evidence="9 11">5.3.1.16</ecNumber>
    </recommendedName>
    <alternativeName>
        <fullName evidence="9">Phosphoribosylformimino-5-aminoimidazole carboxamide ribotide isomerase</fullName>
    </alternativeName>
</protein>
<dbReference type="PANTHER" id="PTHR43090">
    <property type="entry name" value="1-(5-PHOSPHORIBOSYL)-5-[(5-PHOSPHORIBOSYLAMINO)METHYLIDENEAMINO] IMIDAZOLE-4-CARBOXAMIDE ISOMERASE"/>
    <property type="match status" value="1"/>
</dbReference>
<keyword evidence="13" id="KW-1185">Reference proteome</keyword>
<evidence type="ECO:0000256" key="8">
    <source>
        <dbReference type="ARBA" id="ARBA00023235"/>
    </source>
</evidence>
<keyword evidence="7 9" id="KW-0368">Histidine biosynthesis</keyword>
<evidence type="ECO:0000256" key="4">
    <source>
        <dbReference type="ARBA" id="ARBA00009667"/>
    </source>
</evidence>
<keyword evidence="8 9" id="KW-0413">Isomerase</keyword>
<evidence type="ECO:0000256" key="9">
    <source>
        <dbReference type="HAMAP-Rule" id="MF_01014"/>
    </source>
</evidence>
<dbReference type="PANTHER" id="PTHR43090:SF2">
    <property type="entry name" value="1-(5-PHOSPHORIBOSYL)-5-[(5-PHOSPHORIBOSYLAMINO)METHYLIDENEAMINO] IMIDAZOLE-4-CARBOXAMIDE ISOMERASE"/>
    <property type="match status" value="1"/>
</dbReference>
<dbReference type="NCBIfam" id="TIGR00007">
    <property type="entry name" value="1-(5-phosphoribosyl)-5-[(5-phosphoribosylamino)methylideneamino]imidazole-4-carboxamide isomerase"/>
    <property type="match status" value="1"/>
</dbReference>
<accession>A0ABU4WH63</accession>
<comment type="similarity">
    <text evidence="4 9 10">Belongs to the HisA/HisF family.</text>
</comment>
<dbReference type="InterPro" id="IPR006062">
    <property type="entry name" value="His_biosynth"/>
</dbReference>
<evidence type="ECO:0000256" key="3">
    <source>
        <dbReference type="ARBA" id="ARBA00005133"/>
    </source>
</evidence>
<dbReference type="InterPro" id="IPR011060">
    <property type="entry name" value="RibuloseP-bd_barrel"/>
</dbReference>
<dbReference type="InterPro" id="IPR044524">
    <property type="entry name" value="Isoase_HisA-like"/>
</dbReference>
<dbReference type="EC" id="5.3.1.16" evidence="9 11"/>
<feature type="active site" description="Proton donor" evidence="9">
    <location>
        <position position="128"/>
    </location>
</feature>
<dbReference type="EMBL" id="JALBUT010000007">
    <property type="protein sequence ID" value="MDX8415890.1"/>
    <property type="molecule type" value="Genomic_DNA"/>
</dbReference>
<evidence type="ECO:0000256" key="6">
    <source>
        <dbReference type="ARBA" id="ARBA00022605"/>
    </source>
</evidence>
<evidence type="ECO:0000313" key="12">
    <source>
        <dbReference type="EMBL" id="MDX8415890.1"/>
    </source>
</evidence>
<evidence type="ECO:0000256" key="11">
    <source>
        <dbReference type="RuleBase" id="RU003658"/>
    </source>
</evidence>
<evidence type="ECO:0000256" key="2">
    <source>
        <dbReference type="ARBA" id="ARBA00004496"/>
    </source>
</evidence>
<dbReference type="Gene3D" id="3.20.20.70">
    <property type="entry name" value="Aldolase class I"/>
    <property type="match status" value="1"/>
</dbReference>
<comment type="subcellular location">
    <subcellularLocation>
        <location evidence="2 9 11">Cytoplasm</location>
    </subcellularLocation>
</comment>
<organism evidence="12 13">
    <name type="scientific">Intestinicryptomonas porci</name>
    <dbReference type="NCBI Taxonomy" id="2926320"/>
    <lineage>
        <taxon>Bacteria</taxon>
        <taxon>Pseudomonadati</taxon>
        <taxon>Verrucomicrobiota</taxon>
        <taxon>Opitutia</taxon>
        <taxon>Opitutales</taxon>
        <taxon>Intestinicryptomonaceae</taxon>
        <taxon>Intestinicryptomonas</taxon>
    </lineage>
</organism>
<dbReference type="SUPFAM" id="SSF51366">
    <property type="entry name" value="Ribulose-phoshate binding barrel"/>
    <property type="match status" value="1"/>
</dbReference>
<comment type="pathway">
    <text evidence="3 9 11">Amino-acid biosynthesis; L-histidine biosynthesis; L-histidine from 5-phospho-alpha-D-ribose 1-diphosphate: step 4/9.</text>
</comment>
<gene>
    <name evidence="9 12" type="primary">hisA</name>
    <name evidence="12" type="ORF">MOX91_06845</name>
</gene>
<dbReference type="GO" id="GO:0003949">
    <property type="term" value="F:1-(5-phosphoribosyl)-5-[(5-phosphoribosylamino)methylideneamino]imidazole-4-carboxamide isomerase activity"/>
    <property type="evidence" value="ECO:0007669"/>
    <property type="project" value="UniProtKB-EC"/>
</dbReference>
<evidence type="ECO:0000256" key="1">
    <source>
        <dbReference type="ARBA" id="ARBA00000901"/>
    </source>
</evidence>
<dbReference type="InterPro" id="IPR013785">
    <property type="entry name" value="Aldolase_TIM"/>
</dbReference>